<dbReference type="Proteomes" id="UP001500839">
    <property type="component" value="Unassembled WGS sequence"/>
</dbReference>
<feature type="domain" description="CBS" evidence="10">
    <location>
        <begin position="206"/>
        <end position="261"/>
    </location>
</feature>
<evidence type="ECO:0000256" key="1">
    <source>
        <dbReference type="ARBA" id="ARBA00004141"/>
    </source>
</evidence>
<feature type="transmembrane region" description="Helical" evidence="9">
    <location>
        <begin position="321"/>
        <end position="342"/>
    </location>
</feature>
<keyword evidence="9" id="KW-1003">Cell membrane</keyword>
<dbReference type="Gene3D" id="3.10.580.10">
    <property type="entry name" value="CBS-domain"/>
    <property type="match status" value="1"/>
</dbReference>
<dbReference type="SMART" id="SM00116">
    <property type="entry name" value="CBS"/>
    <property type="match status" value="2"/>
</dbReference>
<dbReference type="InterPro" id="IPR006669">
    <property type="entry name" value="MgtE_transporter"/>
</dbReference>
<dbReference type="InterPro" id="IPR006667">
    <property type="entry name" value="SLC41_membr_dom"/>
</dbReference>
<dbReference type="EMBL" id="BAABKQ010000001">
    <property type="protein sequence ID" value="GAA4813745.1"/>
    <property type="molecule type" value="Genomic_DNA"/>
</dbReference>
<gene>
    <name evidence="11" type="primary">mgtE</name>
    <name evidence="11" type="ORF">GCM10023353_18460</name>
</gene>
<feature type="domain" description="CBS" evidence="10">
    <location>
        <begin position="142"/>
        <end position="205"/>
    </location>
</feature>
<evidence type="ECO:0000256" key="7">
    <source>
        <dbReference type="ARBA" id="ARBA00023136"/>
    </source>
</evidence>
<keyword evidence="8" id="KW-0129">CBS domain</keyword>
<evidence type="ECO:0000256" key="2">
    <source>
        <dbReference type="ARBA" id="ARBA00009749"/>
    </source>
</evidence>
<dbReference type="PANTHER" id="PTHR41394:SF8">
    <property type="entry name" value="MAGNESIUM TRANSPORTER MGTE"/>
    <property type="match status" value="1"/>
</dbReference>
<protein>
    <recommendedName>
        <fullName evidence="9">Magnesium transporter MgtE</fullName>
    </recommendedName>
</protein>
<dbReference type="NCBIfam" id="TIGR00400">
    <property type="entry name" value="mgtE"/>
    <property type="match status" value="1"/>
</dbReference>
<accession>A0ABP9CM07</accession>
<evidence type="ECO:0000313" key="12">
    <source>
        <dbReference type="Proteomes" id="UP001500839"/>
    </source>
</evidence>
<name>A0ABP9CM07_9ACTN</name>
<evidence type="ECO:0000256" key="9">
    <source>
        <dbReference type="RuleBase" id="RU362011"/>
    </source>
</evidence>
<evidence type="ECO:0000259" key="10">
    <source>
        <dbReference type="PROSITE" id="PS51371"/>
    </source>
</evidence>
<dbReference type="InterPro" id="IPR006668">
    <property type="entry name" value="Mg_transptr_MgtE_intracell_dom"/>
</dbReference>
<dbReference type="PROSITE" id="PS51371">
    <property type="entry name" value="CBS"/>
    <property type="match status" value="2"/>
</dbReference>
<dbReference type="SMART" id="SM00924">
    <property type="entry name" value="MgtE_N"/>
    <property type="match status" value="1"/>
</dbReference>
<evidence type="ECO:0000256" key="6">
    <source>
        <dbReference type="ARBA" id="ARBA00022989"/>
    </source>
</evidence>
<evidence type="ECO:0000256" key="8">
    <source>
        <dbReference type="PROSITE-ProRule" id="PRU00703"/>
    </source>
</evidence>
<organism evidence="11 12">
    <name type="scientific">Tomitella cavernea</name>
    <dbReference type="NCBI Taxonomy" id="1387982"/>
    <lineage>
        <taxon>Bacteria</taxon>
        <taxon>Bacillati</taxon>
        <taxon>Actinomycetota</taxon>
        <taxon>Actinomycetes</taxon>
        <taxon>Mycobacteriales</taxon>
        <taxon>Tomitella</taxon>
    </lineage>
</organism>
<dbReference type="Gene3D" id="1.25.60.10">
    <property type="entry name" value="MgtE N-terminal domain-like"/>
    <property type="match status" value="1"/>
</dbReference>
<feature type="transmembrane region" description="Helical" evidence="9">
    <location>
        <begin position="390"/>
        <end position="412"/>
    </location>
</feature>
<dbReference type="CDD" id="cd04606">
    <property type="entry name" value="CBS_pair_Mg_transporter"/>
    <property type="match status" value="1"/>
</dbReference>
<dbReference type="Gene3D" id="1.10.357.20">
    <property type="entry name" value="SLC41 divalent cation transporters, integral membrane domain"/>
    <property type="match status" value="1"/>
</dbReference>
<dbReference type="SUPFAM" id="SSF161093">
    <property type="entry name" value="MgtE membrane domain-like"/>
    <property type="match status" value="1"/>
</dbReference>
<keyword evidence="6 9" id="KW-1133">Transmembrane helix</keyword>
<reference evidence="12" key="1">
    <citation type="journal article" date="2019" name="Int. J. Syst. Evol. Microbiol.">
        <title>The Global Catalogue of Microorganisms (GCM) 10K type strain sequencing project: providing services to taxonomists for standard genome sequencing and annotation.</title>
        <authorList>
            <consortium name="The Broad Institute Genomics Platform"/>
            <consortium name="The Broad Institute Genome Sequencing Center for Infectious Disease"/>
            <person name="Wu L."/>
            <person name="Ma J."/>
        </authorList>
    </citation>
    <scope>NUCLEOTIDE SEQUENCE [LARGE SCALE GENOMIC DNA]</scope>
    <source>
        <strain evidence="12">JCM 18542</strain>
    </source>
</reference>
<evidence type="ECO:0000256" key="4">
    <source>
        <dbReference type="ARBA" id="ARBA00022692"/>
    </source>
</evidence>
<dbReference type="SUPFAM" id="SSF158791">
    <property type="entry name" value="MgtE N-terminal domain-like"/>
    <property type="match status" value="1"/>
</dbReference>
<dbReference type="Pfam" id="PF03448">
    <property type="entry name" value="MgtE_N"/>
    <property type="match status" value="1"/>
</dbReference>
<feature type="transmembrane region" description="Helical" evidence="9">
    <location>
        <begin position="363"/>
        <end position="384"/>
    </location>
</feature>
<keyword evidence="4 9" id="KW-0812">Transmembrane</keyword>
<dbReference type="Pfam" id="PF01769">
    <property type="entry name" value="MgtE"/>
    <property type="match status" value="1"/>
</dbReference>
<comment type="caution">
    <text evidence="11">The sequence shown here is derived from an EMBL/GenBank/DDBJ whole genome shotgun (WGS) entry which is preliminary data.</text>
</comment>
<dbReference type="RefSeq" id="WP_345602244.1">
    <property type="nucleotide sequence ID" value="NZ_BAABKQ010000001.1"/>
</dbReference>
<feature type="transmembrane region" description="Helical" evidence="9">
    <location>
        <begin position="289"/>
        <end position="309"/>
    </location>
</feature>
<evidence type="ECO:0000256" key="3">
    <source>
        <dbReference type="ARBA" id="ARBA00022448"/>
    </source>
</evidence>
<keyword evidence="5 9" id="KW-0460">Magnesium</keyword>
<dbReference type="InterPro" id="IPR038076">
    <property type="entry name" value="MgtE_N_sf"/>
</dbReference>
<comment type="similarity">
    <text evidence="2 9">Belongs to the SLC41A transporter family.</text>
</comment>
<keyword evidence="3 9" id="KW-0813">Transport</keyword>
<dbReference type="InterPro" id="IPR046342">
    <property type="entry name" value="CBS_dom_sf"/>
</dbReference>
<keyword evidence="7 9" id="KW-0472">Membrane</keyword>
<dbReference type="InterPro" id="IPR000644">
    <property type="entry name" value="CBS_dom"/>
</dbReference>
<feature type="transmembrane region" description="Helical" evidence="9">
    <location>
        <begin position="424"/>
        <end position="444"/>
    </location>
</feature>
<comment type="subunit">
    <text evidence="9">Homodimer.</text>
</comment>
<comment type="function">
    <text evidence="9">Acts as a magnesium transporter.</text>
</comment>
<dbReference type="InterPro" id="IPR036739">
    <property type="entry name" value="SLC41_membr_dom_sf"/>
</dbReference>
<comment type="subcellular location">
    <subcellularLocation>
        <location evidence="9">Cell membrane</location>
        <topology evidence="9">Multi-pass membrane protein</topology>
    </subcellularLocation>
    <subcellularLocation>
        <location evidence="1">Membrane</location>
        <topology evidence="1">Multi-pass membrane protein</topology>
    </subcellularLocation>
</comment>
<evidence type="ECO:0000256" key="5">
    <source>
        <dbReference type="ARBA" id="ARBA00022842"/>
    </source>
</evidence>
<keyword evidence="12" id="KW-1185">Reference proteome</keyword>
<evidence type="ECO:0000313" key="11">
    <source>
        <dbReference type="EMBL" id="GAA4813745.1"/>
    </source>
</evidence>
<dbReference type="PANTHER" id="PTHR41394">
    <property type="entry name" value="MAGNESIUM TRANSPORTER MGTE"/>
    <property type="match status" value="1"/>
</dbReference>
<dbReference type="Pfam" id="PF00571">
    <property type="entry name" value="CBS"/>
    <property type="match status" value="2"/>
</dbReference>
<dbReference type="SUPFAM" id="SSF54631">
    <property type="entry name" value="CBS-domain pair"/>
    <property type="match status" value="1"/>
</dbReference>
<keyword evidence="9" id="KW-0479">Metal-binding</keyword>
<sequence length="452" mass="48765">MSTFDYSDLATLAGEFGPEADRLSEHLPSWLDAVPDAVRRARQIASLDPPERARVLRVLERADLAELLDHASPHDGADVLADLDAPTRALALTNAAPDVTAEILRLLPDDDRDRAQRMLPEDQQRVVAGLLSRPENSVGARMTPHVTAISEGLTIKEANRAARAQAADTETLAYVYVVDVDGALVGVMSFRDLVLAPGDALVHEVMDTDLLSVDADCDQEQAARMLIGNHLFALPVVDGGRLIGIITSDDVADILDEEFTEDAERQGGSNPLETPYLRASPLLLWRKRIIWLLVLFIAEAYTGTVLRHFEAELDEVVALSFFIPLLIGTGGNTGTQITSTLVRAMALGDVRLRDMGRVIVKELSAGSFIAITMAVAAIIRAWTLGVGVEVALTVTLTVAAIVLWSSFIGSVLPLLLRRVGLDPAVVSAPMIATIVDGTGLVIYFEIAKLIMF</sequence>
<proteinExistence type="inferred from homology"/>